<reference evidence="1 2" key="1">
    <citation type="submission" date="2019-08" db="EMBL/GenBank/DDBJ databases">
        <title>Bacillus genomes from the desert of Cuatro Cienegas, Coahuila.</title>
        <authorList>
            <person name="Olmedo-Alvarez G."/>
        </authorList>
    </citation>
    <scope>NUCLEOTIDE SEQUENCE [LARGE SCALE GENOMIC DNA]</scope>
    <source>
        <strain evidence="1 2">CH98b_3T</strain>
    </source>
</reference>
<dbReference type="SUPFAM" id="SSF158430">
    <property type="entry name" value="Bacillus cereus metalloprotein-like"/>
    <property type="match status" value="2"/>
</dbReference>
<dbReference type="Pfam" id="PF11155">
    <property type="entry name" value="DUF2935"/>
    <property type="match status" value="2"/>
</dbReference>
<name>A0A5D4SV65_9BACI</name>
<comment type="caution">
    <text evidence="1">The sequence shown here is derived from an EMBL/GenBank/DDBJ whole genome shotgun (WGS) entry which is preliminary data.</text>
</comment>
<accession>A0A5D4SV65</accession>
<organism evidence="1 2">
    <name type="scientific">Sutcliffiella horikoshii</name>
    <dbReference type="NCBI Taxonomy" id="79883"/>
    <lineage>
        <taxon>Bacteria</taxon>
        <taxon>Bacillati</taxon>
        <taxon>Bacillota</taxon>
        <taxon>Bacilli</taxon>
        <taxon>Bacillales</taxon>
        <taxon>Bacillaceae</taxon>
        <taxon>Sutcliffiella</taxon>
    </lineage>
</organism>
<dbReference type="OrthoDB" id="1633927at2"/>
<evidence type="ECO:0000313" key="1">
    <source>
        <dbReference type="EMBL" id="TYS67260.1"/>
    </source>
</evidence>
<protein>
    <submittedName>
        <fullName evidence="1">DUF2935 domain-containing protein</fullName>
    </submittedName>
</protein>
<dbReference type="AlphaFoldDB" id="A0A5D4SV65"/>
<dbReference type="Gene3D" id="1.20.1260.120">
    <property type="entry name" value="Protein of unknown function DUF2935"/>
    <property type="match status" value="1"/>
</dbReference>
<sequence length="276" mass="32436">MSYEPIIPWEEHEFWLGILKDHAYFIRDYLSPEEKKWVKQAETFIETFGKVEQELKRVPKDAPVDSGPMIRLSEMANEVAYKYYLFEGNLLNLRLFNKVNLNLTPTYLNGTLLENREYLRILESYVQGKDYPALTLVELLSMWLDDQLGHASLLLRMLDGVEFALVERANQVRGKFSQFIVKNDMMEGYLHFTEPGFPAQMRFAKEVSVEVVKFNNLVAEVLELYLDDELINQSTLRFLEHHFPESCYFMRKLSYYAPSISYPSCKLTKPTLRNLN</sequence>
<proteinExistence type="predicted"/>
<dbReference type="Proteomes" id="UP000324517">
    <property type="component" value="Unassembled WGS sequence"/>
</dbReference>
<dbReference type="EMBL" id="VTET01000013">
    <property type="protein sequence ID" value="TYS67260.1"/>
    <property type="molecule type" value="Genomic_DNA"/>
</dbReference>
<dbReference type="InterPro" id="IPR021328">
    <property type="entry name" value="CotB-like"/>
</dbReference>
<dbReference type="RefSeq" id="WP_148980419.1">
    <property type="nucleotide sequence ID" value="NZ_JBNILM010000011.1"/>
</dbReference>
<gene>
    <name evidence="1" type="ORF">FZC75_19480</name>
</gene>
<evidence type="ECO:0000313" key="2">
    <source>
        <dbReference type="Proteomes" id="UP000324517"/>
    </source>
</evidence>